<dbReference type="PANTHER" id="PTHR43081:SF1">
    <property type="entry name" value="ADENYLATE CYCLASE, TERMINAL-DIFFERENTIATION SPECIFIC"/>
    <property type="match status" value="1"/>
</dbReference>
<sequence>MILALVCVGALALSTLGTGLIVLKLYTDWNVRASSVRWLLAVFLRYQFTTSAARLAYFIWLIVAATTLDHYNQEDLQGQAVVGTELYRLGTRAVLELGQKQNSWVTAVIILGDTTHFGLTIWVGALVYEVSKLVELSMDRGEKQERVKIMLYSRVGHACIATFLVIQVVLAIMFTGYSRYAYSLLLAVYAVQIMVLMYMMVMVILLKVKGRNMESVHGHFVASPLYRRLKWITYLAYALFAFQFQFSSLILYAVPQEANQFSGYAGVSFTLYYLRGFVLSVVAGCSQPCVVRCLGCCVPEEVKALYTQRRDCVAIPGGSDLPYINPVFVFTDIESSSALWAVEDGRVMQQATVIHDDILRGLLAAYRGYEITTAGDSFQLAFHTIQEAVEYCLGVQMQLLKA</sequence>
<dbReference type="PANTHER" id="PTHR43081">
    <property type="entry name" value="ADENYLATE CYCLASE, TERMINAL-DIFFERENTIATION SPECIFIC-RELATED"/>
    <property type="match status" value="1"/>
</dbReference>
<comment type="caution">
    <text evidence="2">The sequence shown here is derived from an EMBL/GenBank/DDBJ whole genome shotgun (WGS) entry which is preliminary data.</text>
</comment>
<dbReference type="Proteomes" id="UP001632037">
    <property type="component" value="Unassembled WGS sequence"/>
</dbReference>
<keyword evidence="1" id="KW-0812">Transmembrane</keyword>
<gene>
    <name evidence="2" type="ORF">V7S43_010606</name>
</gene>
<dbReference type="AlphaFoldDB" id="A0ABD3FH11"/>
<name>A0ABD3FH11_9STRA</name>
<accession>A0ABD3FH11</accession>
<evidence type="ECO:0000313" key="3">
    <source>
        <dbReference type="Proteomes" id="UP001632037"/>
    </source>
</evidence>
<protein>
    <recommendedName>
        <fullName evidence="4">Guanylate cyclase domain-containing protein</fullName>
    </recommendedName>
</protein>
<feature type="transmembrane region" description="Helical" evidence="1">
    <location>
        <begin position="149"/>
        <end position="174"/>
    </location>
</feature>
<keyword evidence="3" id="KW-1185">Reference proteome</keyword>
<dbReference type="SUPFAM" id="SSF55073">
    <property type="entry name" value="Nucleotide cyclase"/>
    <property type="match status" value="1"/>
</dbReference>
<dbReference type="InterPro" id="IPR050697">
    <property type="entry name" value="Adenylyl/Guanylyl_Cyclase_3/4"/>
</dbReference>
<proteinExistence type="predicted"/>
<dbReference type="InterPro" id="IPR029787">
    <property type="entry name" value="Nucleotide_cyclase"/>
</dbReference>
<dbReference type="Gene3D" id="3.30.70.1230">
    <property type="entry name" value="Nucleotide cyclase"/>
    <property type="match status" value="1"/>
</dbReference>
<keyword evidence="1" id="KW-0472">Membrane</keyword>
<feature type="transmembrane region" description="Helical" evidence="1">
    <location>
        <begin position="234"/>
        <end position="254"/>
    </location>
</feature>
<keyword evidence="1" id="KW-1133">Transmembrane helix</keyword>
<organism evidence="2 3">
    <name type="scientific">Phytophthora oleae</name>
    <dbReference type="NCBI Taxonomy" id="2107226"/>
    <lineage>
        <taxon>Eukaryota</taxon>
        <taxon>Sar</taxon>
        <taxon>Stramenopiles</taxon>
        <taxon>Oomycota</taxon>
        <taxon>Peronosporomycetes</taxon>
        <taxon>Peronosporales</taxon>
        <taxon>Peronosporaceae</taxon>
        <taxon>Phytophthora</taxon>
    </lineage>
</organism>
<evidence type="ECO:0008006" key="4">
    <source>
        <dbReference type="Google" id="ProtNLM"/>
    </source>
</evidence>
<feature type="transmembrane region" description="Helical" evidence="1">
    <location>
        <begin position="180"/>
        <end position="206"/>
    </location>
</feature>
<evidence type="ECO:0000313" key="2">
    <source>
        <dbReference type="EMBL" id="KAL3664279.1"/>
    </source>
</evidence>
<dbReference type="EMBL" id="JBIMZQ010000024">
    <property type="protein sequence ID" value="KAL3664279.1"/>
    <property type="molecule type" value="Genomic_DNA"/>
</dbReference>
<evidence type="ECO:0000256" key="1">
    <source>
        <dbReference type="SAM" id="Phobius"/>
    </source>
</evidence>
<reference evidence="2 3" key="1">
    <citation type="submission" date="2024-09" db="EMBL/GenBank/DDBJ databases">
        <title>Genome sequencing and assembly of Phytophthora oleae, isolate VK10A, causative agent of rot of olive drupes.</title>
        <authorList>
            <person name="Conti Taguali S."/>
            <person name="Riolo M."/>
            <person name="La Spada F."/>
            <person name="Cacciola S.O."/>
            <person name="Dionisio G."/>
        </authorList>
    </citation>
    <scope>NUCLEOTIDE SEQUENCE [LARGE SCALE GENOMIC DNA]</scope>
    <source>
        <strain evidence="2 3">VK10A</strain>
    </source>
</reference>